<name>A0ABR3LQT1_9TELE</name>
<feature type="region of interest" description="Disordered" evidence="1">
    <location>
        <begin position="1"/>
        <end position="295"/>
    </location>
</feature>
<feature type="compositionally biased region" description="Basic residues" evidence="1">
    <location>
        <begin position="19"/>
        <end position="34"/>
    </location>
</feature>
<organism evidence="2 3">
    <name type="scientific">Cirrhinus molitorella</name>
    <name type="common">mud carp</name>
    <dbReference type="NCBI Taxonomy" id="172907"/>
    <lineage>
        <taxon>Eukaryota</taxon>
        <taxon>Metazoa</taxon>
        <taxon>Chordata</taxon>
        <taxon>Craniata</taxon>
        <taxon>Vertebrata</taxon>
        <taxon>Euteleostomi</taxon>
        <taxon>Actinopterygii</taxon>
        <taxon>Neopterygii</taxon>
        <taxon>Teleostei</taxon>
        <taxon>Ostariophysi</taxon>
        <taxon>Cypriniformes</taxon>
        <taxon>Cyprinidae</taxon>
        <taxon>Labeoninae</taxon>
        <taxon>Labeonini</taxon>
        <taxon>Cirrhinus</taxon>
    </lineage>
</organism>
<feature type="compositionally biased region" description="Basic residues" evidence="1">
    <location>
        <begin position="169"/>
        <end position="184"/>
    </location>
</feature>
<evidence type="ECO:0008006" key="4">
    <source>
        <dbReference type="Google" id="ProtNLM"/>
    </source>
</evidence>
<comment type="caution">
    <text evidence="2">The sequence shown here is derived from an EMBL/GenBank/DDBJ whole genome shotgun (WGS) entry which is preliminary data.</text>
</comment>
<feature type="compositionally biased region" description="Basic residues" evidence="1">
    <location>
        <begin position="141"/>
        <end position="158"/>
    </location>
</feature>
<dbReference type="Pfam" id="PF02178">
    <property type="entry name" value="AT_hook"/>
    <property type="match status" value="7"/>
</dbReference>
<evidence type="ECO:0000256" key="1">
    <source>
        <dbReference type="SAM" id="MobiDB-lite"/>
    </source>
</evidence>
<dbReference type="EMBL" id="JAYMGO010000019">
    <property type="protein sequence ID" value="KAL1255242.1"/>
    <property type="molecule type" value="Genomic_DNA"/>
</dbReference>
<feature type="compositionally biased region" description="Basic residues" evidence="1">
    <location>
        <begin position="62"/>
        <end position="81"/>
    </location>
</feature>
<protein>
    <recommendedName>
        <fullName evidence="4">Chromosomal protein D1-like</fullName>
    </recommendedName>
</protein>
<feature type="compositionally biased region" description="Basic residues" evidence="1">
    <location>
        <begin position="98"/>
        <end position="113"/>
    </location>
</feature>
<feature type="compositionally biased region" description="Basic residues" evidence="1">
    <location>
        <begin position="225"/>
        <end position="236"/>
    </location>
</feature>
<reference evidence="2 3" key="1">
    <citation type="submission" date="2023-09" db="EMBL/GenBank/DDBJ databases">
        <authorList>
            <person name="Wang M."/>
        </authorList>
    </citation>
    <scope>NUCLEOTIDE SEQUENCE [LARGE SCALE GENOMIC DNA]</scope>
    <source>
        <strain evidence="2">GT-2023</strain>
        <tissue evidence="2">Liver</tissue>
    </source>
</reference>
<proteinExistence type="predicted"/>
<feature type="compositionally biased region" description="Basic residues" evidence="1">
    <location>
        <begin position="258"/>
        <end position="274"/>
    </location>
</feature>
<evidence type="ECO:0000313" key="3">
    <source>
        <dbReference type="Proteomes" id="UP001558613"/>
    </source>
</evidence>
<sequence>MEVDNKGSESPLPNGSTHPPKRGRGRPRGSLKKKTTAEEVPRNNARPLKKVDFFSPEVAVKAKVKKRGRPKKIKMPGRPRKVPLTPEEESERLQRLTLQRKRRLSKPLGRPRIHPVSEGSKGKRGRGRPRLNPAAEGRSGKPGRGRPRGSLNKKGRPSKKGDDFSPVVKRGRPKKIKLPGRPRKIPLTPEEESERLQRLSLQRKQRLSKPLGRPRIHPIAEGPKVKRARGRPRKSGTKSDGAKPASAKITPDAANGPPRKRGRPSGSLKKKRGRPAGSAKAASGEKEGTPTVNQE</sequence>
<evidence type="ECO:0000313" key="2">
    <source>
        <dbReference type="EMBL" id="KAL1255242.1"/>
    </source>
</evidence>
<accession>A0ABR3LQT1</accession>
<gene>
    <name evidence="2" type="ORF">QQF64_013303</name>
</gene>
<keyword evidence="3" id="KW-1185">Reference proteome</keyword>
<dbReference type="SMART" id="SM00384">
    <property type="entry name" value="AT_hook"/>
    <property type="match status" value="8"/>
</dbReference>
<feature type="compositionally biased region" description="Basic residues" evidence="1">
    <location>
        <begin position="201"/>
        <end position="216"/>
    </location>
</feature>
<dbReference type="PRINTS" id="PR00929">
    <property type="entry name" value="ATHOOK"/>
</dbReference>
<dbReference type="InterPro" id="IPR017956">
    <property type="entry name" value="AT_hook_DNA-bd_motif"/>
</dbReference>
<dbReference type="Proteomes" id="UP001558613">
    <property type="component" value="Unassembled WGS sequence"/>
</dbReference>